<keyword evidence="2" id="KW-1003">Cell membrane</keyword>
<dbReference type="EMBL" id="CAJNXB010000062">
    <property type="protein sequence ID" value="CAF3014030.1"/>
    <property type="molecule type" value="Genomic_DNA"/>
</dbReference>
<keyword evidence="8" id="KW-0807">Transducer</keyword>
<evidence type="ECO:0000313" key="12">
    <source>
        <dbReference type="EMBL" id="CAF4125833.1"/>
    </source>
</evidence>
<evidence type="ECO:0000256" key="5">
    <source>
        <dbReference type="ARBA" id="ARBA00023040"/>
    </source>
</evidence>
<evidence type="ECO:0000259" key="10">
    <source>
        <dbReference type="PROSITE" id="PS50262"/>
    </source>
</evidence>
<feature type="transmembrane region" description="Helical" evidence="9">
    <location>
        <begin position="146"/>
        <end position="168"/>
    </location>
</feature>
<dbReference type="GO" id="GO:0005886">
    <property type="term" value="C:plasma membrane"/>
    <property type="evidence" value="ECO:0007669"/>
    <property type="project" value="UniProtKB-SubCell"/>
</dbReference>
<dbReference type="EMBL" id="CAJOBP010000119">
    <property type="protein sequence ID" value="CAF4125833.1"/>
    <property type="molecule type" value="Genomic_DNA"/>
</dbReference>
<gene>
    <name evidence="11" type="ORF">TIS948_LOCUS2096</name>
    <name evidence="12" type="ORF">UJA718_LOCUS1880</name>
</gene>
<feature type="domain" description="G-protein coupled receptors family 1 profile" evidence="10">
    <location>
        <begin position="44"/>
        <end position="294"/>
    </location>
</feature>
<evidence type="ECO:0000256" key="2">
    <source>
        <dbReference type="ARBA" id="ARBA00022475"/>
    </source>
</evidence>
<evidence type="ECO:0000256" key="3">
    <source>
        <dbReference type="ARBA" id="ARBA00022692"/>
    </source>
</evidence>
<evidence type="ECO:0000313" key="11">
    <source>
        <dbReference type="EMBL" id="CAF3014030.1"/>
    </source>
</evidence>
<keyword evidence="6 9" id="KW-0472">Membrane</keyword>
<evidence type="ECO:0000256" key="6">
    <source>
        <dbReference type="ARBA" id="ARBA00023136"/>
    </source>
</evidence>
<dbReference type="InterPro" id="IPR000276">
    <property type="entry name" value="GPCR_Rhodpsn"/>
</dbReference>
<evidence type="ECO:0000256" key="7">
    <source>
        <dbReference type="ARBA" id="ARBA00023170"/>
    </source>
</evidence>
<dbReference type="PROSITE" id="PS50262">
    <property type="entry name" value="G_PROTEIN_RECEP_F1_2"/>
    <property type="match status" value="1"/>
</dbReference>
<dbReference type="Gene3D" id="1.20.1070.10">
    <property type="entry name" value="Rhodopsin 7-helix transmembrane proteins"/>
    <property type="match status" value="1"/>
</dbReference>
<dbReference type="OrthoDB" id="10004415at2759"/>
<keyword evidence="7" id="KW-0675">Receptor</keyword>
<dbReference type="PANTHER" id="PTHR24249">
    <property type="entry name" value="HISTAMINE RECEPTOR-RELATED G-PROTEIN COUPLED RECEPTOR"/>
    <property type="match status" value="1"/>
</dbReference>
<evidence type="ECO:0000313" key="13">
    <source>
        <dbReference type="Proteomes" id="UP000663873"/>
    </source>
</evidence>
<feature type="transmembrane region" description="Helical" evidence="9">
    <location>
        <begin position="240"/>
        <end position="265"/>
    </location>
</feature>
<comment type="subcellular location">
    <subcellularLocation>
        <location evidence="1">Cell membrane</location>
        <topology evidence="1">Multi-pass membrane protein</topology>
    </subcellularLocation>
</comment>
<comment type="caution">
    <text evidence="12">The sequence shown here is derived from an EMBL/GenBank/DDBJ whole genome shotgun (WGS) entry which is preliminary data.</text>
</comment>
<dbReference type="Proteomes" id="UP000663825">
    <property type="component" value="Unassembled WGS sequence"/>
</dbReference>
<feature type="transmembrane region" description="Helical" evidence="9">
    <location>
        <begin position="193"/>
        <end position="219"/>
    </location>
</feature>
<evidence type="ECO:0000256" key="4">
    <source>
        <dbReference type="ARBA" id="ARBA00022989"/>
    </source>
</evidence>
<keyword evidence="3 9" id="KW-0812">Transmembrane</keyword>
<evidence type="ECO:0000256" key="9">
    <source>
        <dbReference type="SAM" id="Phobius"/>
    </source>
</evidence>
<organism evidence="12 13">
    <name type="scientific">Rotaria socialis</name>
    <dbReference type="NCBI Taxonomy" id="392032"/>
    <lineage>
        <taxon>Eukaryota</taxon>
        <taxon>Metazoa</taxon>
        <taxon>Spiralia</taxon>
        <taxon>Gnathifera</taxon>
        <taxon>Rotifera</taxon>
        <taxon>Eurotatoria</taxon>
        <taxon>Bdelloidea</taxon>
        <taxon>Philodinida</taxon>
        <taxon>Philodinidae</taxon>
        <taxon>Rotaria</taxon>
    </lineage>
</organism>
<evidence type="ECO:0000256" key="8">
    <source>
        <dbReference type="ARBA" id="ARBA00023224"/>
    </source>
</evidence>
<dbReference type="AlphaFoldDB" id="A0A819WH94"/>
<keyword evidence="13" id="KW-1185">Reference proteome</keyword>
<keyword evidence="4 9" id="KW-1133">Transmembrane helix</keyword>
<dbReference type="CDD" id="cd00637">
    <property type="entry name" value="7tm_classA_rhodopsin-like"/>
    <property type="match status" value="1"/>
</dbReference>
<dbReference type="InterPro" id="IPR017452">
    <property type="entry name" value="GPCR_Rhodpsn_7TM"/>
</dbReference>
<dbReference type="Pfam" id="PF00001">
    <property type="entry name" value="7tm_1"/>
    <property type="match status" value="1"/>
</dbReference>
<dbReference type="PANTHER" id="PTHR24249:SF411">
    <property type="entry name" value="G-PROTEIN COUPLED RECEPTORS FAMILY 1 PROFILE DOMAIN-CONTAINING PROTEIN"/>
    <property type="match status" value="1"/>
</dbReference>
<reference evidence="12" key="1">
    <citation type="submission" date="2021-02" db="EMBL/GenBank/DDBJ databases">
        <authorList>
            <person name="Nowell W R."/>
        </authorList>
    </citation>
    <scope>NUCLEOTIDE SEQUENCE</scope>
</reference>
<name>A0A819WH94_9BILA</name>
<dbReference type="GO" id="GO:0004930">
    <property type="term" value="F:G protein-coupled receptor activity"/>
    <property type="evidence" value="ECO:0007669"/>
    <property type="project" value="UniProtKB-KW"/>
</dbReference>
<dbReference type="Proteomes" id="UP000663873">
    <property type="component" value="Unassembled WGS sequence"/>
</dbReference>
<feature type="transmembrane region" description="Helical" evidence="9">
    <location>
        <begin position="29"/>
        <end position="53"/>
    </location>
</feature>
<protein>
    <recommendedName>
        <fullName evidence="10">G-protein coupled receptors family 1 profile domain-containing protein</fullName>
    </recommendedName>
</protein>
<dbReference type="SUPFAM" id="SSF81321">
    <property type="entry name" value="Family A G protein-coupled receptor-like"/>
    <property type="match status" value="1"/>
</dbReference>
<accession>A0A819WH94</accession>
<keyword evidence="5" id="KW-0297">G-protein coupled receptor</keyword>
<proteinExistence type="predicted"/>
<dbReference type="PROSITE" id="PS00237">
    <property type="entry name" value="G_PROTEIN_RECEP_F1_1"/>
    <property type="match status" value="1"/>
</dbReference>
<dbReference type="InterPro" id="IPR050569">
    <property type="entry name" value="TAAR"/>
</dbReference>
<evidence type="ECO:0000256" key="1">
    <source>
        <dbReference type="ARBA" id="ARBA00004651"/>
    </source>
</evidence>
<sequence>MNLSSDTNNNNNNTNIQLNILNTEFTRRIIFIFLIILIVPSIVCSFCILYFTIRKQQIRTHLKNHVILCIFFVNLLQATCELPVTLSSLQLGQVPLRSEILCKCWFSAINAFCMCSLQLNSFLSIERYLLIFHSRTLHRYKIILHYIPMIFLVSYSISYSFSFTMFYACKNKFDYNMAGCRSVCYIFESAIGIINWVICIFGPLLIIIIANVFLIVQVYQYKRQMVRKHIWKKKHQMLRQLVFVSGLECISWSPVSLISGIDIISTTETSIAPEFKWVSFGFIYLAILFSPLVSIMVFPELKIEITKWIQKQYAFNNNGIHPMMRNSCALERT</sequence>
<feature type="transmembrane region" description="Helical" evidence="9">
    <location>
        <begin position="277"/>
        <end position="298"/>
    </location>
</feature>